<feature type="compositionally biased region" description="Basic and acidic residues" evidence="10">
    <location>
        <begin position="138"/>
        <end position="260"/>
    </location>
</feature>
<keyword evidence="4 11" id="KW-0812">Transmembrane</keyword>
<evidence type="ECO:0000256" key="5">
    <source>
        <dbReference type="ARBA" id="ARBA00022968"/>
    </source>
</evidence>
<dbReference type="EMBL" id="QJKJ01010550">
    <property type="protein sequence ID" value="RDX73380.1"/>
    <property type="molecule type" value="Genomic_DNA"/>
</dbReference>
<keyword evidence="7 11" id="KW-0472">Membrane</keyword>
<comment type="caution">
    <text evidence="12">The sequence shown here is derived from an EMBL/GenBank/DDBJ whole genome shotgun (WGS) entry which is preliminary data.</text>
</comment>
<feature type="region of interest" description="Disordered" evidence="10">
    <location>
        <begin position="52"/>
        <end position="328"/>
    </location>
</feature>
<dbReference type="Gene3D" id="3.40.50.150">
    <property type="entry name" value="Vaccinia Virus protein VP39"/>
    <property type="match status" value="1"/>
</dbReference>
<dbReference type="GO" id="GO:0005768">
    <property type="term" value="C:endosome"/>
    <property type="evidence" value="ECO:0007669"/>
    <property type="project" value="TreeGrafter"/>
</dbReference>
<evidence type="ECO:0000256" key="6">
    <source>
        <dbReference type="ARBA" id="ARBA00022989"/>
    </source>
</evidence>
<dbReference type="InterPro" id="IPR004159">
    <property type="entry name" value="Put_SAM_MeTrfase"/>
</dbReference>
<proteinExistence type="inferred from homology"/>
<feature type="compositionally biased region" description="Basic and acidic residues" evidence="10">
    <location>
        <begin position="79"/>
        <end position="91"/>
    </location>
</feature>
<evidence type="ECO:0000256" key="9">
    <source>
        <dbReference type="ARBA" id="ARBA00060399"/>
    </source>
</evidence>
<dbReference type="PANTHER" id="PTHR10108">
    <property type="entry name" value="SAM-DEPENDENT METHYLTRANSFERASE"/>
    <property type="match status" value="1"/>
</dbReference>
<dbReference type="GO" id="GO:0032259">
    <property type="term" value="P:methylation"/>
    <property type="evidence" value="ECO:0007669"/>
    <property type="project" value="UniProtKB-KW"/>
</dbReference>
<comment type="similarity">
    <text evidence="1">Belongs to the methyltransferase superfamily.</text>
</comment>
<dbReference type="Proteomes" id="UP000257109">
    <property type="component" value="Unassembled WGS sequence"/>
</dbReference>
<accession>A0A371F4Z8</accession>
<evidence type="ECO:0000256" key="3">
    <source>
        <dbReference type="ARBA" id="ARBA00022679"/>
    </source>
</evidence>
<dbReference type="SUPFAM" id="SSF53335">
    <property type="entry name" value="S-adenosyl-L-methionine-dependent methyltransferases"/>
    <property type="match status" value="2"/>
</dbReference>
<dbReference type="OrthoDB" id="2013972at2759"/>
<dbReference type="InterPro" id="IPR029063">
    <property type="entry name" value="SAM-dependent_MTases_sf"/>
</dbReference>
<feature type="compositionally biased region" description="Basic and acidic residues" evidence="10">
    <location>
        <begin position="52"/>
        <end position="67"/>
    </location>
</feature>
<keyword evidence="6 11" id="KW-1133">Transmembrane helix</keyword>
<dbReference type="GO" id="GO:0005802">
    <property type="term" value="C:trans-Golgi network"/>
    <property type="evidence" value="ECO:0007669"/>
    <property type="project" value="TreeGrafter"/>
</dbReference>
<feature type="compositionally biased region" description="Polar residues" evidence="10">
    <location>
        <begin position="68"/>
        <end position="78"/>
    </location>
</feature>
<dbReference type="FunFam" id="3.40.50.150:FF:000084">
    <property type="entry name" value="probable methyltransferase PMT23"/>
    <property type="match status" value="1"/>
</dbReference>
<name>A0A371F4Z8_MUCPR</name>
<reference evidence="12" key="1">
    <citation type="submission" date="2018-05" db="EMBL/GenBank/DDBJ databases">
        <title>Draft genome of Mucuna pruriens seed.</title>
        <authorList>
            <person name="Nnadi N.E."/>
            <person name="Vos R."/>
            <person name="Hasami M.H."/>
            <person name="Devisetty U.K."/>
            <person name="Aguiy J.C."/>
        </authorList>
    </citation>
    <scope>NUCLEOTIDE SEQUENCE [LARGE SCALE GENOMIC DNA]</scope>
    <source>
        <strain evidence="12">JCA_2017</strain>
    </source>
</reference>
<protein>
    <submittedName>
        <fullName evidence="12">Methyltransferase PMT26</fullName>
    </submittedName>
</protein>
<evidence type="ECO:0000256" key="1">
    <source>
        <dbReference type="ARBA" id="ARBA00008361"/>
    </source>
</evidence>
<evidence type="ECO:0000313" key="12">
    <source>
        <dbReference type="EMBL" id="RDX73380.1"/>
    </source>
</evidence>
<organism evidence="12 13">
    <name type="scientific">Mucuna pruriens</name>
    <name type="common">Velvet bean</name>
    <name type="synonym">Dolichos pruriens</name>
    <dbReference type="NCBI Taxonomy" id="157652"/>
    <lineage>
        <taxon>Eukaryota</taxon>
        <taxon>Viridiplantae</taxon>
        <taxon>Streptophyta</taxon>
        <taxon>Embryophyta</taxon>
        <taxon>Tracheophyta</taxon>
        <taxon>Spermatophyta</taxon>
        <taxon>Magnoliopsida</taxon>
        <taxon>eudicotyledons</taxon>
        <taxon>Gunneridae</taxon>
        <taxon>Pentapetalae</taxon>
        <taxon>rosids</taxon>
        <taxon>fabids</taxon>
        <taxon>Fabales</taxon>
        <taxon>Fabaceae</taxon>
        <taxon>Papilionoideae</taxon>
        <taxon>50 kb inversion clade</taxon>
        <taxon>NPAAA clade</taxon>
        <taxon>indigoferoid/millettioid clade</taxon>
        <taxon>Phaseoleae</taxon>
        <taxon>Mucuna</taxon>
    </lineage>
</organism>
<comment type="subcellular location">
    <subcellularLocation>
        <location evidence="9">Endomembrane system</location>
        <topology evidence="9">Single-pass type II membrane protein</topology>
    </subcellularLocation>
</comment>
<evidence type="ECO:0000256" key="10">
    <source>
        <dbReference type="SAM" id="MobiDB-lite"/>
    </source>
</evidence>
<keyword evidence="5" id="KW-0735">Signal-anchor</keyword>
<evidence type="ECO:0000313" key="13">
    <source>
        <dbReference type="Proteomes" id="UP000257109"/>
    </source>
</evidence>
<keyword evidence="13" id="KW-1185">Reference proteome</keyword>
<evidence type="ECO:0000256" key="2">
    <source>
        <dbReference type="ARBA" id="ARBA00022603"/>
    </source>
</evidence>
<keyword evidence="2 12" id="KW-0489">Methyltransferase</keyword>
<feature type="compositionally biased region" description="Basic and acidic residues" evidence="10">
    <location>
        <begin position="100"/>
        <end position="128"/>
    </location>
</feature>
<dbReference type="STRING" id="157652.A0A371F4Z8"/>
<evidence type="ECO:0000256" key="4">
    <source>
        <dbReference type="ARBA" id="ARBA00022692"/>
    </source>
</evidence>
<sequence length="864" mass="97711">MAQAKYTRIDNRRPTSSYCSTVTIVVFVALCLFGIWMMTSSSVVPNVDVPQENKDEVKEQSEVKEQATDPSNKNSQQFEDNRGDLSDDATKGDGSVTPEKNSDLPEKQVEKLDEKSEEKSSEDTKTENQDSNVSGNKSDSDENEKKSGSDENEKKSGSDENEKKSNTDENEKKSNTDENEKSDSDVNEQRSDSNENEQRSDSDENAKKSDSDESEKKSDSEENEKKSDSGESEKKSESDDTEKKSDDASETTDKTEEKVEQSGNTESDENSNEKKTDDNANTQGSDEVYPSGAQSELLNESTTQNGSWSTQAAESNNEKESQVSSKQSTGYNWKLCNVTAGPDYIPCLDNLKAIRNLPTTKHYEHRERQCPEEPPTCLVPLPEGYKRPIEWPKSREKVWYSNVPHTKLAEYKGHQNWVKVTGEYLTFPGGGTQFKHGALHYIDTIQQSVPDIAWGKQTRVILDVGCGVASFGGFLFERNVLTMSLAPKDEHEAQVQFALERGIPAISAVMGTKRLPYPGKVFDLVHCARCRVPWHIEGGKLLLELNRVLRPGGFFVWSATPIYQKRSEDVEIWNEMKALTKAMCWEVVSISKDKLNGVGIAVYKKPTSNECYEKRSKNEPPMCPDSDDPNAAWNIPLQACMHKIPVNSTERGSQWPEKWPARLTKSPYWLTNSQVGVYGKPAPEDFTTDYEYWKRIVSKSYLNGMGINWANVRNVMDMRSIYGGFAAALKDLNIWVMNVISVNAPDTLPIIYERGLFGIYHDWCESFSTYPRSYDLLHADRLFSNLKNRCNLKAVVAEVDRILRPEGKLIVRDTVDIINELESIVKSMQWQVRMTYSKDKVGLLFVQKSMWRPKEFETLEYAIG</sequence>
<dbReference type="GO" id="GO:0008168">
    <property type="term" value="F:methyltransferase activity"/>
    <property type="evidence" value="ECO:0007669"/>
    <property type="project" value="UniProtKB-KW"/>
</dbReference>
<dbReference type="Pfam" id="PF03141">
    <property type="entry name" value="Methyltransf_29"/>
    <property type="match status" value="1"/>
</dbReference>
<feature type="compositionally biased region" description="Polar residues" evidence="10">
    <location>
        <begin position="292"/>
        <end position="315"/>
    </location>
</feature>
<dbReference type="AlphaFoldDB" id="A0A371F4Z8"/>
<keyword evidence="8" id="KW-0325">Glycoprotein</keyword>
<evidence type="ECO:0000256" key="8">
    <source>
        <dbReference type="ARBA" id="ARBA00023180"/>
    </source>
</evidence>
<keyword evidence="3" id="KW-0808">Transferase</keyword>
<evidence type="ECO:0000256" key="7">
    <source>
        <dbReference type="ARBA" id="ARBA00023136"/>
    </source>
</evidence>
<dbReference type="CDD" id="cd02440">
    <property type="entry name" value="AdoMet_MTases"/>
    <property type="match status" value="1"/>
</dbReference>
<gene>
    <name evidence="12" type="ORF">CR513_47020</name>
</gene>
<feature type="transmembrane region" description="Helical" evidence="11">
    <location>
        <begin position="21"/>
        <end position="39"/>
    </location>
</feature>
<dbReference type="PANTHER" id="PTHR10108:SF1130">
    <property type="entry name" value="METHYLTRANSFERASE PMT26-RELATED"/>
    <property type="match status" value="1"/>
</dbReference>
<evidence type="ECO:0000256" key="11">
    <source>
        <dbReference type="SAM" id="Phobius"/>
    </source>
</evidence>
<feature type="non-terminal residue" evidence="12">
    <location>
        <position position="1"/>
    </location>
</feature>